<dbReference type="PANTHER" id="PTHR42976:SF1">
    <property type="entry name" value="GH18 DOMAIN-CONTAINING PROTEIN-RELATED"/>
    <property type="match status" value="1"/>
</dbReference>
<reference evidence="1 2" key="1">
    <citation type="submission" date="2013-01" db="EMBL/GenBank/DDBJ databases">
        <title>The Genome Sequence of Clostridium colicanis 209318.</title>
        <authorList>
            <consortium name="The Broad Institute Genome Sequencing Platform"/>
            <person name="Earl A."/>
            <person name="Ward D."/>
            <person name="Feldgarden M."/>
            <person name="Gevers D."/>
            <person name="Courvalin P."/>
            <person name="Lambert T."/>
            <person name="Walker B."/>
            <person name="Young S.K."/>
            <person name="Zeng Q."/>
            <person name="Gargeya S."/>
            <person name="Fitzgerald M."/>
            <person name="Haas B."/>
            <person name="Abouelleil A."/>
            <person name="Alvarado L."/>
            <person name="Arachchi H.M."/>
            <person name="Berlin A.M."/>
            <person name="Chapman S.B."/>
            <person name="Dewar J."/>
            <person name="Goldberg J."/>
            <person name="Griggs A."/>
            <person name="Gujja S."/>
            <person name="Hansen M."/>
            <person name="Howarth C."/>
            <person name="Imamovic A."/>
            <person name="Larimer J."/>
            <person name="McCowan C."/>
            <person name="Murphy C."/>
            <person name="Neiman D."/>
            <person name="Pearson M."/>
            <person name="Priest M."/>
            <person name="Roberts A."/>
            <person name="Saif S."/>
            <person name="Shea T."/>
            <person name="Sisk P."/>
            <person name="Sykes S."/>
            <person name="Wortman J."/>
            <person name="Nusbaum C."/>
            <person name="Birren B."/>
        </authorList>
    </citation>
    <scope>NUCLEOTIDE SEQUENCE [LARGE SCALE GENOMIC DNA]</scope>
    <source>
        <strain evidence="1 2">209318</strain>
    </source>
</reference>
<protein>
    <recommendedName>
        <fullName evidence="3">GH18 domain-containing protein</fullName>
    </recommendedName>
</protein>
<comment type="caution">
    <text evidence="1">The sequence shown here is derived from an EMBL/GenBank/DDBJ whole genome shotgun (WGS) entry which is preliminary data.</text>
</comment>
<evidence type="ECO:0008006" key="3">
    <source>
        <dbReference type="Google" id="ProtNLM"/>
    </source>
</evidence>
<proteinExistence type="predicted"/>
<dbReference type="RefSeq" id="WP_002599644.1">
    <property type="nucleotide sequence ID" value="NZ_KB850959.1"/>
</dbReference>
<dbReference type="eggNOG" id="COG3469">
    <property type="taxonomic scope" value="Bacteria"/>
</dbReference>
<dbReference type="Proteomes" id="UP000013097">
    <property type="component" value="Unassembled WGS sequence"/>
</dbReference>
<dbReference type="EMBL" id="AGYT01000021">
    <property type="protein sequence ID" value="ENY99463.1"/>
    <property type="molecule type" value="Genomic_DNA"/>
</dbReference>
<accession>N9XU17</accession>
<dbReference type="Gene3D" id="3.20.20.80">
    <property type="entry name" value="Glycosidases"/>
    <property type="match status" value="1"/>
</dbReference>
<dbReference type="AlphaFoldDB" id="N9XU17"/>
<dbReference type="PANTHER" id="PTHR42976">
    <property type="entry name" value="BIFUNCTIONAL CHITINASE/LYSOZYME-RELATED"/>
    <property type="match status" value="1"/>
</dbReference>
<evidence type="ECO:0000313" key="1">
    <source>
        <dbReference type="EMBL" id="ENY99463.1"/>
    </source>
</evidence>
<keyword evidence="2" id="KW-1185">Reference proteome</keyword>
<sequence length="359" mass="40933">MKNLIKKLLILILVLIIISILWFSLILSKNTNNYKFSEGKIWPTHIFVPYVNEMRKISGSFSEDGAMNLEKIYKYTGTKFFYLSFIRAIPSDTINKNDELDWGWGGKRKLSNISPNNLEYKGILKSINQLRKSGGDVAISFGGPKGQPFWVATQNVNVLFNTYDSIVKLYGLKNIDLDIEGKGLNIKDNIANAKAIKELQDKTNINVSLTLGVLPKGMIEAQLNVLKVYLKERVKINIINLMTMCYPEHTILSGENYGTASLSAIENSAKQIQKYYKKYLNINLTSQEAYEKIGATPAIGFSSNKYPIFTVEWAKELLNFGEEKNIGRISMWSMNRDIKSTRNIGVTRMYEYTKVFDKY</sequence>
<name>N9XU17_9CLOT</name>
<dbReference type="InterPro" id="IPR052750">
    <property type="entry name" value="GH18_Chitinase"/>
</dbReference>
<dbReference type="SUPFAM" id="SSF51445">
    <property type="entry name" value="(Trans)glycosidases"/>
    <property type="match status" value="1"/>
</dbReference>
<dbReference type="HOGENOM" id="CLU_770985_0_0_9"/>
<gene>
    <name evidence="1" type="ORF">HMPREF1092_03204</name>
</gene>
<dbReference type="InterPro" id="IPR017853">
    <property type="entry name" value="GH"/>
</dbReference>
<dbReference type="PATRIC" id="fig|999411.4.peg.3116"/>
<organism evidence="1 2">
    <name type="scientific">Clostridium thermobutyricum</name>
    <dbReference type="NCBI Taxonomy" id="29372"/>
    <lineage>
        <taxon>Bacteria</taxon>
        <taxon>Bacillati</taxon>
        <taxon>Bacillota</taxon>
        <taxon>Clostridia</taxon>
        <taxon>Eubacteriales</taxon>
        <taxon>Clostridiaceae</taxon>
        <taxon>Clostridium</taxon>
    </lineage>
</organism>
<evidence type="ECO:0000313" key="2">
    <source>
        <dbReference type="Proteomes" id="UP000013097"/>
    </source>
</evidence>